<keyword evidence="1" id="KW-0812">Transmembrane</keyword>
<dbReference type="Pfam" id="PF05137">
    <property type="entry name" value="PilN"/>
    <property type="match status" value="1"/>
</dbReference>
<accession>A0A1F5F6X2</accession>
<dbReference type="AlphaFoldDB" id="A0A1F5F6X2"/>
<name>A0A1F5F6X2_9BACT</name>
<evidence type="ECO:0000313" key="3">
    <source>
        <dbReference type="Proteomes" id="UP000177187"/>
    </source>
</evidence>
<keyword evidence="1" id="KW-1133">Transmembrane helix</keyword>
<proteinExistence type="predicted"/>
<evidence type="ECO:0000313" key="2">
    <source>
        <dbReference type="EMBL" id="OGD75403.1"/>
    </source>
</evidence>
<dbReference type="InterPro" id="IPR007813">
    <property type="entry name" value="PilN"/>
</dbReference>
<sequence length="220" mass="23552">MIRINLLVNRRVIPAPAAGAETAPTAAHEPLAPSMGVGFDELETRREEYYPVRRTGLNAFFVSLIVAGVLIVGMVVWSFLAGGVLTDERDARGRLEREITDAGGAAPDLAALEQRKAETSANVMALKRLAEPGGAVERYIGLLNAVNAAVPKREVWLTEVRERGGSVDIRGNTYSDHSIAAVLDELLKSPHLSGVKPLGAKSVDLGGAKVLQFEFSARLD</sequence>
<reference evidence="2 3" key="1">
    <citation type="journal article" date="2016" name="Nat. Commun.">
        <title>Thousands of microbial genomes shed light on interconnected biogeochemical processes in an aquifer system.</title>
        <authorList>
            <person name="Anantharaman K."/>
            <person name="Brown C.T."/>
            <person name="Hug L.A."/>
            <person name="Sharon I."/>
            <person name="Castelle C.J."/>
            <person name="Probst A.J."/>
            <person name="Thomas B.C."/>
            <person name="Singh A."/>
            <person name="Wilkins M.J."/>
            <person name="Karaoz U."/>
            <person name="Brodie E.L."/>
            <person name="Williams K.H."/>
            <person name="Hubbard S.S."/>
            <person name="Banfield J.F."/>
        </authorList>
    </citation>
    <scope>NUCLEOTIDE SEQUENCE [LARGE SCALE GENOMIC DNA]</scope>
</reference>
<organism evidence="2 3">
    <name type="scientific">Candidatus Coatesbacteria bacterium RBG_13_66_14</name>
    <dbReference type="NCBI Taxonomy" id="1817816"/>
    <lineage>
        <taxon>Bacteria</taxon>
        <taxon>Candidatus Coatesiibacteriota</taxon>
    </lineage>
</organism>
<keyword evidence="1" id="KW-0472">Membrane</keyword>
<feature type="transmembrane region" description="Helical" evidence="1">
    <location>
        <begin position="59"/>
        <end position="85"/>
    </location>
</feature>
<dbReference type="STRING" id="1817816.A2Y64_09210"/>
<protein>
    <recommendedName>
        <fullName evidence="4">PilN domain-containing protein</fullName>
    </recommendedName>
</protein>
<evidence type="ECO:0008006" key="4">
    <source>
        <dbReference type="Google" id="ProtNLM"/>
    </source>
</evidence>
<gene>
    <name evidence="2" type="ORF">A2Y64_09210</name>
</gene>
<comment type="caution">
    <text evidence="2">The sequence shown here is derived from an EMBL/GenBank/DDBJ whole genome shotgun (WGS) entry which is preliminary data.</text>
</comment>
<dbReference type="Proteomes" id="UP000177187">
    <property type="component" value="Unassembled WGS sequence"/>
</dbReference>
<dbReference type="EMBL" id="MFAF01000073">
    <property type="protein sequence ID" value="OGD75403.1"/>
    <property type="molecule type" value="Genomic_DNA"/>
</dbReference>
<evidence type="ECO:0000256" key="1">
    <source>
        <dbReference type="SAM" id="Phobius"/>
    </source>
</evidence>